<comment type="caution">
    <text evidence="2">The sequence shown here is derived from an EMBL/GenBank/DDBJ whole genome shotgun (WGS) entry which is preliminary data.</text>
</comment>
<dbReference type="GO" id="GO:0019239">
    <property type="term" value="F:deaminase activity"/>
    <property type="evidence" value="ECO:0007669"/>
    <property type="project" value="TreeGrafter"/>
</dbReference>
<protein>
    <submittedName>
        <fullName evidence="2">Enamine deaminase RidA (YjgF/YER057c/UK114 family)</fullName>
    </submittedName>
</protein>
<dbReference type="Proteomes" id="UP000576087">
    <property type="component" value="Unassembled WGS sequence"/>
</dbReference>
<dbReference type="Pfam" id="PF01042">
    <property type="entry name" value="Ribonuc_L-PSP"/>
    <property type="match status" value="1"/>
</dbReference>
<dbReference type="EMBL" id="JACIGW010000004">
    <property type="protein sequence ID" value="MBB4349988.1"/>
    <property type="molecule type" value="Genomic_DNA"/>
</dbReference>
<organism evidence="2 5">
    <name type="scientific">Aliirhizobium cellulosilyticum</name>
    <dbReference type="NCBI Taxonomy" id="393664"/>
    <lineage>
        <taxon>Bacteria</taxon>
        <taxon>Pseudomonadati</taxon>
        <taxon>Pseudomonadota</taxon>
        <taxon>Alphaproteobacteria</taxon>
        <taxon>Hyphomicrobiales</taxon>
        <taxon>Rhizobiaceae</taxon>
        <taxon>Aliirhizobium</taxon>
    </lineage>
</organism>
<evidence type="ECO:0000313" key="2">
    <source>
        <dbReference type="EMBL" id="MBB4413167.1"/>
    </source>
</evidence>
<accession>A0A7W6TH13</accession>
<dbReference type="Proteomes" id="UP000524535">
    <property type="component" value="Unassembled WGS sequence"/>
</dbReference>
<keyword evidence="5" id="KW-1185">Reference proteome</keyword>
<evidence type="ECO:0000313" key="1">
    <source>
        <dbReference type="EMBL" id="MBB4349988.1"/>
    </source>
</evidence>
<dbReference type="Gene3D" id="3.30.1330.40">
    <property type="entry name" value="RutC-like"/>
    <property type="match status" value="1"/>
</dbReference>
<dbReference type="EMBL" id="JACIHM010000005">
    <property type="protein sequence ID" value="MBB4447895.1"/>
    <property type="molecule type" value="Genomic_DNA"/>
</dbReference>
<dbReference type="CDD" id="cd00448">
    <property type="entry name" value="YjgF_YER057c_UK114_family"/>
    <property type="match status" value="1"/>
</dbReference>
<dbReference type="AlphaFoldDB" id="A0A7W6TH13"/>
<dbReference type="InterPro" id="IPR035959">
    <property type="entry name" value="RutC-like_sf"/>
</dbReference>
<dbReference type="RefSeq" id="WP_183826203.1">
    <property type="nucleotide sequence ID" value="NZ_JACIGW010000004.1"/>
</dbReference>
<evidence type="ECO:0000313" key="5">
    <source>
        <dbReference type="Proteomes" id="UP000524535"/>
    </source>
</evidence>
<dbReference type="PANTHER" id="PTHR11803">
    <property type="entry name" value="2-IMINOBUTANOATE/2-IMINOPROPANOATE DEAMINASE RIDA"/>
    <property type="match status" value="1"/>
</dbReference>
<proteinExistence type="predicted"/>
<dbReference type="Proteomes" id="UP000520770">
    <property type="component" value="Unassembled WGS sequence"/>
</dbReference>
<gene>
    <name evidence="2" type="ORF">GGE31_003693</name>
    <name evidence="1" type="ORF">GGE33_003751</name>
    <name evidence="3" type="ORF">GGE35_003730</name>
</gene>
<evidence type="ECO:0000313" key="3">
    <source>
        <dbReference type="EMBL" id="MBB4447895.1"/>
    </source>
</evidence>
<name>A0A7W6TH13_9HYPH</name>
<dbReference type="GO" id="GO:0005829">
    <property type="term" value="C:cytosol"/>
    <property type="evidence" value="ECO:0007669"/>
    <property type="project" value="TreeGrafter"/>
</dbReference>
<sequence length="132" mass="14624">MTDELKITPVNAENAPQSLHRRYSQAVDLSGHSRLLFISGQIPADKDGKVPAGFEEQARLCWANVIAQLEAAGMGLSNLVKVTTFLKRYEDRDINAKVRFEVMGEHLVALSTIITDVYDPEWLLEIEAIAAA</sequence>
<dbReference type="PANTHER" id="PTHR11803:SF44">
    <property type="entry name" value="RUTC FAMILY PROTEIN YJGH"/>
    <property type="match status" value="1"/>
</dbReference>
<evidence type="ECO:0000313" key="6">
    <source>
        <dbReference type="Proteomes" id="UP000576087"/>
    </source>
</evidence>
<evidence type="ECO:0000313" key="4">
    <source>
        <dbReference type="Proteomes" id="UP000520770"/>
    </source>
</evidence>
<dbReference type="EMBL" id="JACIGY010000005">
    <property type="protein sequence ID" value="MBB4413167.1"/>
    <property type="molecule type" value="Genomic_DNA"/>
</dbReference>
<dbReference type="SUPFAM" id="SSF55298">
    <property type="entry name" value="YjgF-like"/>
    <property type="match status" value="1"/>
</dbReference>
<reference evidence="4 5" key="1">
    <citation type="submission" date="2020-08" db="EMBL/GenBank/DDBJ databases">
        <title>Genomic Encyclopedia of Type Strains, Phase IV (KMG-V): Genome sequencing to study the core and pangenomes of soil and plant-associated prokaryotes.</title>
        <authorList>
            <person name="Whitman W."/>
        </authorList>
    </citation>
    <scope>NUCLEOTIDE SEQUENCE [LARGE SCALE GENOMIC DNA]</scope>
    <source>
        <strain evidence="2 5">SEMIA 444</strain>
        <strain evidence="1 4">SEMIA 448</strain>
        <strain evidence="3 6">SEMIA 452</strain>
    </source>
</reference>
<dbReference type="InterPro" id="IPR006175">
    <property type="entry name" value="YjgF/YER057c/UK114"/>
</dbReference>